<reference evidence="15 16" key="1">
    <citation type="submission" date="2018-11" db="EMBL/GenBank/DDBJ databases">
        <authorList>
            <consortium name="Pathogen Informatics"/>
        </authorList>
    </citation>
    <scope>NUCLEOTIDE SEQUENCE [LARGE SCALE GENOMIC DNA]</scope>
</reference>
<evidence type="ECO:0000256" key="1">
    <source>
        <dbReference type="ARBA" id="ARBA00001936"/>
    </source>
</evidence>
<dbReference type="AlphaFoldDB" id="A0A3P7MVT4"/>
<feature type="domain" description="Protein kinase" evidence="14">
    <location>
        <begin position="1"/>
        <end position="131"/>
    </location>
</feature>
<evidence type="ECO:0000256" key="2">
    <source>
        <dbReference type="ARBA" id="ARBA00001946"/>
    </source>
</evidence>
<evidence type="ECO:0000256" key="3">
    <source>
        <dbReference type="ARBA" id="ARBA00012513"/>
    </source>
</evidence>
<evidence type="ECO:0000256" key="8">
    <source>
        <dbReference type="ARBA" id="ARBA00022777"/>
    </source>
</evidence>
<evidence type="ECO:0000256" key="9">
    <source>
        <dbReference type="ARBA" id="ARBA00022840"/>
    </source>
</evidence>
<dbReference type="GO" id="GO:0004674">
    <property type="term" value="F:protein serine/threonine kinase activity"/>
    <property type="evidence" value="ECO:0007669"/>
    <property type="project" value="UniProtKB-KW"/>
</dbReference>
<protein>
    <recommendedName>
        <fullName evidence="3">non-specific serine/threonine protein kinase</fullName>
        <ecNumber evidence="3">2.7.11.1</ecNumber>
    </recommendedName>
</protein>
<dbReference type="SMART" id="SM00220">
    <property type="entry name" value="S_TKc"/>
    <property type="match status" value="1"/>
</dbReference>
<proteinExistence type="predicted"/>
<keyword evidence="11" id="KW-0464">Manganese</keyword>
<keyword evidence="8" id="KW-0418">Kinase</keyword>
<sequence>MLVTLDGTLKISDFGVAEMLDMFQADDWCTIVQGTPKFQPPEIVSGTSEHYRGRKVDIWACGVTLYNLVSGEYPFEGDVIMRLFDNIANQPLRMPRGVQLSKPLEYLLGAMLKKDPEKRMNMHDIRRCEWYTQKIEADESRRVPVSVCNNMPAHRPLSVYVQLEQLYGIALDGDSCRDGSADNSGPVIAMDVEPSLPPEYRHLSEPLNETKRNRSMLDGCFILEAGSKRLYSSDKAQQSSIECAQNVSTGTECMDKAVSVRLSQICAVRIISD</sequence>
<dbReference type="SUPFAM" id="SSF56112">
    <property type="entry name" value="Protein kinase-like (PK-like)"/>
    <property type="match status" value="1"/>
</dbReference>
<evidence type="ECO:0000313" key="15">
    <source>
        <dbReference type="EMBL" id="VDN31000.1"/>
    </source>
</evidence>
<accession>A0A3P7MVT4</accession>
<comment type="catalytic activity">
    <reaction evidence="12">
        <text>L-threonyl-[protein] + ATP = O-phospho-L-threonyl-[protein] + ADP + H(+)</text>
        <dbReference type="Rhea" id="RHEA:46608"/>
        <dbReference type="Rhea" id="RHEA-COMP:11060"/>
        <dbReference type="Rhea" id="RHEA-COMP:11605"/>
        <dbReference type="ChEBI" id="CHEBI:15378"/>
        <dbReference type="ChEBI" id="CHEBI:30013"/>
        <dbReference type="ChEBI" id="CHEBI:30616"/>
        <dbReference type="ChEBI" id="CHEBI:61977"/>
        <dbReference type="ChEBI" id="CHEBI:456216"/>
        <dbReference type="EC" id="2.7.11.1"/>
    </reaction>
</comment>
<evidence type="ECO:0000256" key="10">
    <source>
        <dbReference type="ARBA" id="ARBA00022842"/>
    </source>
</evidence>
<dbReference type="Proteomes" id="UP000271098">
    <property type="component" value="Unassembled WGS sequence"/>
</dbReference>
<keyword evidence="4" id="KW-0723">Serine/threonine-protein kinase</keyword>
<dbReference type="Gene3D" id="1.10.510.10">
    <property type="entry name" value="Transferase(Phosphotransferase) domain 1"/>
    <property type="match status" value="1"/>
</dbReference>
<gene>
    <name evidence="15" type="ORF">GPUH_LOCUS18073</name>
</gene>
<dbReference type="PROSITE" id="PS50011">
    <property type="entry name" value="PROTEIN_KINASE_DOM"/>
    <property type="match status" value="1"/>
</dbReference>
<evidence type="ECO:0000256" key="5">
    <source>
        <dbReference type="ARBA" id="ARBA00022679"/>
    </source>
</evidence>
<keyword evidence="5" id="KW-0808">Transferase</keyword>
<keyword evidence="7" id="KW-0547">Nucleotide-binding</keyword>
<dbReference type="PANTHER" id="PTHR24346">
    <property type="entry name" value="MAP/MICROTUBULE AFFINITY-REGULATING KINASE"/>
    <property type="match status" value="1"/>
</dbReference>
<keyword evidence="16" id="KW-1185">Reference proteome</keyword>
<evidence type="ECO:0000256" key="6">
    <source>
        <dbReference type="ARBA" id="ARBA00022723"/>
    </source>
</evidence>
<dbReference type="GO" id="GO:0005524">
    <property type="term" value="F:ATP binding"/>
    <property type="evidence" value="ECO:0007669"/>
    <property type="project" value="UniProtKB-KW"/>
</dbReference>
<dbReference type="OrthoDB" id="68483at2759"/>
<evidence type="ECO:0000256" key="12">
    <source>
        <dbReference type="ARBA" id="ARBA00047899"/>
    </source>
</evidence>
<evidence type="ECO:0000256" key="11">
    <source>
        <dbReference type="ARBA" id="ARBA00023211"/>
    </source>
</evidence>
<dbReference type="InterPro" id="IPR000719">
    <property type="entry name" value="Prot_kinase_dom"/>
</dbReference>
<keyword evidence="6" id="KW-0479">Metal-binding</keyword>
<evidence type="ECO:0000259" key="14">
    <source>
        <dbReference type="PROSITE" id="PS50011"/>
    </source>
</evidence>
<dbReference type="Pfam" id="PF00069">
    <property type="entry name" value="Pkinase"/>
    <property type="match status" value="1"/>
</dbReference>
<dbReference type="PANTHER" id="PTHR24346:SF94">
    <property type="entry name" value="NON-SPECIFIC SERINE_THREONINE PROTEIN KINASE"/>
    <property type="match status" value="1"/>
</dbReference>
<comment type="cofactor">
    <cofactor evidence="1">
        <name>Mn(2+)</name>
        <dbReference type="ChEBI" id="CHEBI:29035"/>
    </cofactor>
</comment>
<dbReference type="EC" id="2.7.11.1" evidence="3"/>
<evidence type="ECO:0000256" key="7">
    <source>
        <dbReference type="ARBA" id="ARBA00022741"/>
    </source>
</evidence>
<comment type="catalytic activity">
    <reaction evidence="13">
        <text>L-seryl-[protein] + ATP = O-phospho-L-seryl-[protein] + ADP + H(+)</text>
        <dbReference type="Rhea" id="RHEA:17989"/>
        <dbReference type="Rhea" id="RHEA-COMP:9863"/>
        <dbReference type="Rhea" id="RHEA-COMP:11604"/>
        <dbReference type="ChEBI" id="CHEBI:15378"/>
        <dbReference type="ChEBI" id="CHEBI:29999"/>
        <dbReference type="ChEBI" id="CHEBI:30616"/>
        <dbReference type="ChEBI" id="CHEBI:83421"/>
        <dbReference type="ChEBI" id="CHEBI:456216"/>
        <dbReference type="EC" id="2.7.11.1"/>
    </reaction>
</comment>
<dbReference type="EMBL" id="UYRT01086161">
    <property type="protein sequence ID" value="VDN31000.1"/>
    <property type="molecule type" value="Genomic_DNA"/>
</dbReference>
<comment type="cofactor">
    <cofactor evidence="2">
        <name>Mg(2+)</name>
        <dbReference type="ChEBI" id="CHEBI:18420"/>
    </cofactor>
</comment>
<organism evidence="15 16">
    <name type="scientific">Gongylonema pulchrum</name>
    <dbReference type="NCBI Taxonomy" id="637853"/>
    <lineage>
        <taxon>Eukaryota</taxon>
        <taxon>Metazoa</taxon>
        <taxon>Ecdysozoa</taxon>
        <taxon>Nematoda</taxon>
        <taxon>Chromadorea</taxon>
        <taxon>Rhabditida</taxon>
        <taxon>Spirurina</taxon>
        <taxon>Spiruromorpha</taxon>
        <taxon>Spiruroidea</taxon>
        <taxon>Gongylonematidae</taxon>
        <taxon>Gongylonema</taxon>
    </lineage>
</organism>
<dbReference type="InterPro" id="IPR011009">
    <property type="entry name" value="Kinase-like_dom_sf"/>
</dbReference>
<dbReference type="GO" id="GO:0035556">
    <property type="term" value="P:intracellular signal transduction"/>
    <property type="evidence" value="ECO:0007669"/>
    <property type="project" value="TreeGrafter"/>
</dbReference>
<dbReference type="GO" id="GO:0005737">
    <property type="term" value="C:cytoplasm"/>
    <property type="evidence" value="ECO:0007669"/>
    <property type="project" value="TreeGrafter"/>
</dbReference>
<evidence type="ECO:0000313" key="16">
    <source>
        <dbReference type="Proteomes" id="UP000271098"/>
    </source>
</evidence>
<evidence type="ECO:0000256" key="4">
    <source>
        <dbReference type="ARBA" id="ARBA00022527"/>
    </source>
</evidence>
<dbReference type="GO" id="GO:0046872">
    <property type="term" value="F:metal ion binding"/>
    <property type="evidence" value="ECO:0007669"/>
    <property type="project" value="UniProtKB-KW"/>
</dbReference>
<keyword evidence="10" id="KW-0460">Magnesium</keyword>
<name>A0A3P7MVT4_9BILA</name>
<evidence type="ECO:0000256" key="13">
    <source>
        <dbReference type="ARBA" id="ARBA00048679"/>
    </source>
</evidence>
<keyword evidence="9" id="KW-0067">ATP-binding</keyword>